<dbReference type="AlphaFoldDB" id="A0AAE3YSQ4"/>
<name>A0AAE3YSQ4_9ACTN</name>
<dbReference type="RefSeq" id="WP_310370112.1">
    <property type="nucleotide sequence ID" value="NZ_JAVDYB010000001.1"/>
</dbReference>
<comment type="caution">
    <text evidence="2">The sequence shown here is derived from an EMBL/GenBank/DDBJ whole genome shotgun (WGS) entry which is preliminary data.</text>
</comment>
<protein>
    <submittedName>
        <fullName evidence="2">Transcriptional regulator with XRE-family HTH domain</fullName>
    </submittedName>
</protein>
<feature type="domain" description="HTH cro/C1-type" evidence="1">
    <location>
        <begin position="38"/>
        <end position="81"/>
    </location>
</feature>
<dbReference type="InterPro" id="IPR010982">
    <property type="entry name" value="Lambda_DNA-bd_dom_sf"/>
</dbReference>
<gene>
    <name evidence="2" type="ORF">J2S41_004452</name>
</gene>
<evidence type="ECO:0000313" key="3">
    <source>
        <dbReference type="Proteomes" id="UP001183643"/>
    </source>
</evidence>
<sequence length="147" mass="15625">MTESDAAEETFALDTYAGRVSLLFHCFPKKNGRKFSYQEVAAATGISKASVGNLKNGVNTNPSADVIIALAMFFGVPADFILGLRNVEKTAAELRHLREIILLAGINGSDLGKFSAMSSDGTSTSLENIARILAAIQQVEAGRRSST</sequence>
<dbReference type="SUPFAM" id="SSF47413">
    <property type="entry name" value="lambda repressor-like DNA-binding domains"/>
    <property type="match status" value="1"/>
</dbReference>
<dbReference type="Gene3D" id="1.10.260.40">
    <property type="entry name" value="lambda repressor-like DNA-binding domains"/>
    <property type="match status" value="1"/>
</dbReference>
<dbReference type="SMART" id="SM00530">
    <property type="entry name" value="HTH_XRE"/>
    <property type="match status" value="1"/>
</dbReference>
<dbReference type="Proteomes" id="UP001183643">
    <property type="component" value="Unassembled WGS sequence"/>
</dbReference>
<dbReference type="PROSITE" id="PS50943">
    <property type="entry name" value="HTH_CROC1"/>
    <property type="match status" value="1"/>
</dbReference>
<reference evidence="2" key="1">
    <citation type="submission" date="2023-07" db="EMBL/GenBank/DDBJ databases">
        <title>Sequencing the genomes of 1000 actinobacteria strains.</title>
        <authorList>
            <person name="Klenk H.-P."/>
        </authorList>
    </citation>
    <scope>NUCLEOTIDE SEQUENCE</scope>
    <source>
        <strain evidence="2">DSM 44707</strain>
    </source>
</reference>
<dbReference type="InterPro" id="IPR001387">
    <property type="entry name" value="Cro/C1-type_HTH"/>
</dbReference>
<dbReference type="Pfam" id="PF01381">
    <property type="entry name" value="HTH_3"/>
    <property type="match status" value="1"/>
</dbReference>
<evidence type="ECO:0000259" key="1">
    <source>
        <dbReference type="PROSITE" id="PS50943"/>
    </source>
</evidence>
<evidence type="ECO:0000313" key="2">
    <source>
        <dbReference type="EMBL" id="MDR7277674.1"/>
    </source>
</evidence>
<dbReference type="GO" id="GO:0003677">
    <property type="term" value="F:DNA binding"/>
    <property type="evidence" value="ECO:0007669"/>
    <property type="project" value="InterPro"/>
</dbReference>
<accession>A0AAE3YSQ4</accession>
<keyword evidence="3" id="KW-1185">Reference proteome</keyword>
<proteinExistence type="predicted"/>
<dbReference type="EMBL" id="JAVDYB010000001">
    <property type="protein sequence ID" value="MDR7277674.1"/>
    <property type="molecule type" value="Genomic_DNA"/>
</dbReference>
<dbReference type="CDD" id="cd00093">
    <property type="entry name" value="HTH_XRE"/>
    <property type="match status" value="1"/>
</dbReference>
<organism evidence="2 3">
    <name type="scientific">Catenuloplanes atrovinosus</name>
    <dbReference type="NCBI Taxonomy" id="137266"/>
    <lineage>
        <taxon>Bacteria</taxon>
        <taxon>Bacillati</taxon>
        <taxon>Actinomycetota</taxon>
        <taxon>Actinomycetes</taxon>
        <taxon>Micromonosporales</taxon>
        <taxon>Micromonosporaceae</taxon>
        <taxon>Catenuloplanes</taxon>
    </lineage>
</organism>